<dbReference type="InterPro" id="IPR050109">
    <property type="entry name" value="HTH-type_TetR-like_transc_reg"/>
</dbReference>
<dbReference type="Gene3D" id="1.10.357.10">
    <property type="entry name" value="Tetracycline Repressor, domain 2"/>
    <property type="match status" value="1"/>
</dbReference>
<dbReference type="PANTHER" id="PTHR30055:SF226">
    <property type="entry name" value="HTH-TYPE TRANSCRIPTIONAL REGULATOR PKSA"/>
    <property type="match status" value="1"/>
</dbReference>
<dbReference type="Pfam" id="PF17918">
    <property type="entry name" value="TetR_C_15"/>
    <property type="match status" value="1"/>
</dbReference>
<dbReference type="PANTHER" id="PTHR30055">
    <property type="entry name" value="HTH-TYPE TRANSCRIPTIONAL REGULATOR RUTR"/>
    <property type="match status" value="1"/>
</dbReference>
<dbReference type="EMBL" id="FNSD01000001">
    <property type="protein sequence ID" value="SEC01116.1"/>
    <property type="molecule type" value="Genomic_DNA"/>
</dbReference>
<sequence>MPQVIQESIEPRKTPVQARATVSVESILEATLQVLLDVGQARLTTTRVAERAGVSVGTLYQYFPNKNALLKTVMERHLAEIAEVVETECALLRGKPLAAMAEGVVREFLRVKLGNLRKSMALYAFSYDMDRARLVKCMSERIRTAMADMLRTSTEPLGTDPAVAAAMLGDMMAGVTRRMVESEVPKKQADAMRRELVVAATAYLQASVHKPTRRPCR</sequence>
<dbReference type="Proteomes" id="UP000182409">
    <property type="component" value="Unassembled WGS sequence"/>
</dbReference>
<dbReference type="GO" id="GO:0003700">
    <property type="term" value="F:DNA-binding transcription factor activity"/>
    <property type="evidence" value="ECO:0007669"/>
    <property type="project" value="TreeGrafter"/>
</dbReference>
<evidence type="ECO:0000313" key="4">
    <source>
        <dbReference type="EMBL" id="SEC01116.1"/>
    </source>
</evidence>
<dbReference type="PRINTS" id="PR00455">
    <property type="entry name" value="HTHTETR"/>
</dbReference>
<dbReference type="SUPFAM" id="SSF46689">
    <property type="entry name" value="Homeodomain-like"/>
    <property type="match status" value="1"/>
</dbReference>
<keyword evidence="1 2" id="KW-0238">DNA-binding</keyword>
<protein>
    <submittedName>
        <fullName evidence="4">Transcriptional regulator, TetR family</fullName>
    </submittedName>
</protein>
<reference evidence="4 5" key="1">
    <citation type="submission" date="2016-10" db="EMBL/GenBank/DDBJ databases">
        <authorList>
            <person name="de Groot N.N."/>
        </authorList>
    </citation>
    <scope>NUCLEOTIDE SEQUENCE [LARGE SCALE GENOMIC DNA]</scope>
    <source>
        <strain evidence="4 5">AB35.6</strain>
    </source>
</reference>
<organism evidence="4 5">
    <name type="scientific">Terriglobus roseus</name>
    <dbReference type="NCBI Taxonomy" id="392734"/>
    <lineage>
        <taxon>Bacteria</taxon>
        <taxon>Pseudomonadati</taxon>
        <taxon>Acidobacteriota</taxon>
        <taxon>Terriglobia</taxon>
        <taxon>Terriglobales</taxon>
        <taxon>Acidobacteriaceae</taxon>
        <taxon>Terriglobus</taxon>
    </lineage>
</organism>
<dbReference type="PROSITE" id="PS50977">
    <property type="entry name" value="HTH_TETR_2"/>
    <property type="match status" value="1"/>
</dbReference>
<dbReference type="GO" id="GO:0000976">
    <property type="term" value="F:transcription cis-regulatory region binding"/>
    <property type="evidence" value="ECO:0007669"/>
    <property type="project" value="TreeGrafter"/>
</dbReference>
<dbReference type="InterPro" id="IPR009057">
    <property type="entry name" value="Homeodomain-like_sf"/>
</dbReference>
<proteinExistence type="predicted"/>
<evidence type="ECO:0000259" key="3">
    <source>
        <dbReference type="PROSITE" id="PS50977"/>
    </source>
</evidence>
<evidence type="ECO:0000256" key="1">
    <source>
        <dbReference type="ARBA" id="ARBA00023125"/>
    </source>
</evidence>
<dbReference type="InterPro" id="IPR041669">
    <property type="entry name" value="TetR_C_15"/>
</dbReference>
<name>A0A1H4P0U5_9BACT</name>
<feature type="DNA-binding region" description="H-T-H motif" evidence="2">
    <location>
        <begin position="44"/>
        <end position="63"/>
    </location>
</feature>
<gene>
    <name evidence="4" type="ORF">SAMN05443244_2420</name>
</gene>
<dbReference type="InterPro" id="IPR001647">
    <property type="entry name" value="HTH_TetR"/>
</dbReference>
<dbReference type="RefSeq" id="WP_074654287.1">
    <property type="nucleotide sequence ID" value="NZ_FNSD01000001.1"/>
</dbReference>
<accession>A0A1H4P0U5</accession>
<dbReference type="OrthoDB" id="494991at2"/>
<feature type="domain" description="HTH tetR-type" evidence="3">
    <location>
        <begin position="21"/>
        <end position="81"/>
    </location>
</feature>
<dbReference type="Pfam" id="PF00440">
    <property type="entry name" value="TetR_N"/>
    <property type="match status" value="1"/>
</dbReference>
<evidence type="ECO:0000313" key="5">
    <source>
        <dbReference type="Proteomes" id="UP000182409"/>
    </source>
</evidence>
<dbReference type="AlphaFoldDB" id="A0A1H4P0U5"/>
<evidence type="ECO:0000256" key="2">
    <source>
        <dbReference type="PROSITE-ProRule" id="PRU00335"/>
    </source>
</evidence>